<dbReference type="PANTHER" id="PTHR11102">
    <property type="entry name" value="SEL-1-LIKE PROTEIN"/>
    <property type="match status" value="1"/>
</dbReference>
<sequence>MALAFRYWSALPIPGALEDCNRAVGAYERAKGLAFGGAPCGLAFAPTPTRVSGLAGGDRPTMASAAPPEARGGHAAFHASGGAWDDILEYYLFNADRRELEFAYRLAKTSYHGRAPDPSGFGAGAGFVPRDFARARHYFAFVARAVWPEDPLPPFNISPFPPNAAQTQAHALAASSASFLGRMHLRGEGAPADAARAHAWFARGAAQGDARCLNAMGEMWRDGLVPRLGDAEEGGPDAHANTTTPRPKTMAPDPGKAMRYFAAAARQGLPEAQLNLARHHFARGELQAASALFDAVLVRGSGFEAYYYLGQGPDAGPAL</sequence>
<dbReference type="SUPFAM" id="SSF81901">
    <property type="entry name" value="HCP-like"/>
    <property type="match status" value="2"/>
</dbReference>
<dbReference type="GO" id="GO:0036503">
    <property type="term" value="P:ERAD pathway"/>
    <property type="evidence" value="ECO:0007669"/>
    <property type="project" value="TreeGrafter"/>
</dbReference>
<dbReference type="InterPro" id="IPR011990">
    <property type="entry name" value="TPR-like_helical_dom_sf"/>
</dbReference>
<dbReference type="Proteomes" id="UP001221757">
    <property type="component" value="Unassembled WGS sequence"/>
</dbReference>
<comment type="caution">
    <text evidence="3">The sequence shown here is derived from an EMBL/GenBank/DDBJ whole genome shotgun (WGS) entry which is preliminary data.</text>
</comment>
<dbReference type="Pfam" id="PF08238">
    <property type="entry name" value="Sel1"/>
    <property type="match status" value="3"/>
</dbReference>
<dbReference type="GO" id="GO:0005789">
    <property type="term" value="C:endoplasmic reticulum membrane"/>
    <property type="evidence" value="ECO:0007669"/>
    <property type="project" value="TreeGrafter"/>
</dbReference>
<proteinExistence type="inferred from homology"/>
<evidence type="ECO:0008006" key="5">
    <source>
        <dbReference type="Google" id="ProtNLM"/>
    </source>
</evidence>
<comment type="similarity">
    <text evidence="1">Belongs to the sel-1 family.</text>
</comment>
<dbReference type="Gene3D" id="1.25.40.10">
    <property type="entry name" value="Tetratricopeptide repeat domain"/>
    <property type="match status" value="1"/>
</dbReference>
<dbReference type="SMART" id="SM00671">
    <property type="entry name" value="SEL1"/>
    <property type="match status" value="2"/>
</dbReference>
<dbReference type="PANTHER" id="PTHR11102:SF147">
    <property type="entry name" value="SEL1L ADAPTOR SUBUNIT OF ERAD E3 UBIQUITIN LIGASE"/>
    <property type="match status" value="1"/>
</dbReference>
<dbReference type="InterPro" id="IPR050767">
    <property type="entry name" value="Sel1_AlgK"/>
</dbReference>
<feature type="region of interest" description="Disordered" evidence="2">
    <location>
        <begin position="229"/>
        <end position="252"/>
    </location>
</feature>
<dbReference type="InterPro" id="IPR006597">
    <property type="entry name" value="Sel1-like"/>
</dbReference>
<dbReference type="EMBL" id="JARKIE010000025">
    <property type="protein sequence ID" value="KAJ7698705.1"/>
    <property type="molecule type" value="Genomic_DNA"/>
</dbReference>
<keyword evidence="4" id="KW-1185">Reference proteome</keyword>
<protein>
    <recommendedName>
        <fullName evidence="5">HCP-like protein</fullName>
    </recommendedName>
</protein>
<accession>A0AAD7DTN0</accession>
<dbReference type="AlphaFoldDB" id="A0AAD7DTN0"/>
<reference evidence="3" key="1">
    <citation type="submission" date="2023-03" db="EMBL/GenBank/DDBJ databases">
        <title>Massive genome expansion in bonnet fungi (Mycena s.s.) driven by repeated elements and novel gene families across ecological guilds.</title>
        <authorList>
            <consortium name="Lawrence Berkeley National Laboratory"/>
            <person name="Harder C.B."/>
            <person name="Miyauchi S."/>
            <person name="Viragh M."/>
            <person name="Kuo A."/>
            <person name="Thoen E."/>
            <person name="Andreopoulos B."/>
            <person name="Lu D."/>
            <person name="Skrede I."/>
            <person name="Drula E."/>
            <person name="Henrissat B."/>
            <person name="Morin E."/>
            <person name="Kohler A."/>
            <person name="Barry K."/>
            <person name="LaButti K."/>
            <person name="Morin E."/>
            <person name="Salamov A."/>
            <person name="Lipzen A."/>
            <person name="Mereny Z."/>
            <person name="Hegedus B."/>
            <person name="Baldrian P."/>
            <person name="Stursova M."/>
            <person name="Weitz H."/>
            <person name="Taylor A."/>
            <person name="Grigoriev I.V."/>
            <person name="Nagy L.G."/>
            <person name="Martin F."/>
            <person name="Kauserud H."/>
        </authorList>
    </citation>
    <scope>NUCLEOTIDE SEQUENCE</scope>
    <source>
        <strain evidence="3">CBHHK067</strain>
    </source>
</reference>
<organism evidence="3 4">
    <name type="scientific">Mycena rosella</name>
    <name type="common">Pink bonnet</name>
    <name type="synonym">Agaricus rosellus</name>
    <dbReference type="NCBI Taxonomy" id="1033263"/>
    <lineage>
        <taxon>Eukaryota</taxon>
        <taxon>Fungi</taxon>
        <taxon>Dikarya</taxon>
        <taxon>Basidiomycota</taxon>
        <taxon>Agaricomycotina</taxon>
        <taxon>Agaricomycetes</taxon>
        <taxon>Agaricomycetidae</taxon>
        <taxon>Agaricales</taxon>
        <taxon>Marasmiineae</taxon>
        <taxon>Mycenaceae</taxon>
        <taxon>Mycena</taxon>
    </lineage>
</organism>
<gene>
    <name evidence="3" type="ORF">B0H17DRAFT_1050471</name>
</gene>
<evidence type="ECO:0000313" key="4">
    <source>
        <dbReference type="Proteomes" id="UP001221757"/>
    </source>
</evidence>
<evidence type="ECO:0000256" key="1">
    <source>
        <dbReference type="ARBA" id="ARBA00038101"/>
    </source>
</evidence>
<evidence type="ECO:0000256" key="2">
    <source>
        <dbReference type="SAM" id="MobiDB-lite"/>
    </source>
</evidence>
<name>A0AAD7DTN0_MYCRO</name>
<evidence type="ECO:0000313" key="3">
    <source>
        <dbReference type="EMBL" id="KAJ7698705.1"/>
    </source>
</evidence>